<dbReference type="PANTHER" id="PTHR18945">
    <property type="entry name" value="NEUROTRANSMITTER GATED ION CHANNEL"/>
    <property type="match status" value="1"/>
</dbReference>
<accession>A0A6P4ZK63</accession>
<dbReference type="InterPro" id="IPR006029">
    <property type="entry name" value="Neurotrans-gated_channel_TM"/>
</dbReference>
<keyword evidence="9" id="KW-0472">Membrane</keyword>
<evidence type="ECO:0000259" key="10">
    <source>
        <dbReference type="Pfam" id="PF02932"/>
    </source>
</evidence>
<evidence type="ECO:0000313" key="11">
    <source>
        <dbReference type="Proteomes" id="UP000515135"/>
    </source>
</evidence>
<dbReference type="GO" id="GO:0005230">
    <property type="term" value="F:extracellular ligand-gated monoatomic ion channel activity"/>
    <property type="evidence" value="ECO:0007669"/>
    <property type="project" value="InterPro"/>
</dbReference>
<dbReference type="GeneID" id="109483082"/>
<keyword evidence="9" id="KW-0812">Transmembrane</keyword>
<dbReference type="InterPro" id="IPR038050">
    <property type="entry name" value="Neuro_actylchol_rec"/>
</dbReference>
<dbReference type="Gene3D" id="2.70.170.10">
    <property type="entry name" value="Neurotransmitter-gated ion-channel ligand-binding domain"/>
    <property type="match status" value="1"/>
</dbReference>
<keyword evidence="5" id="KW-0406">Ion transport</keyword>
<evidence type="ECO:0000256" key="4">
    <source>
        <dbReference type="ARBA" id="ARBA00022475"/>
    </source>
</evidence>
<dbReference type="AlphaFoldDB" id="A0A6P4ZK63"/>
<feature type="transmembrane region" description="Helical" evidence="9">
    <location>
        <begin position="349"/>
        <end position="370"/>
    </location>
</feature>
<dbReference type="GO" id="GO:0004888">
    <property type="term" value="F:transmembrane signaling receptor activity"/>
    <property type="evidence" value="ECO:0007669"/>
    <property type="project" value="InterPro"/>
</dbReference>
<evidence type="ECO:0000256" key="1">
    <source>
        <dbReference type="ARBA" id="ARBA00004141"/>
    </source>
</evidence>
<evidence type="ECO:0000256" key="7">
    <source>
        <dbReference type="ARBA" id="ARBA00023214"/>
    </source>
</evidence>
<keyword evidence="8" id="KW-0407">Ion channel</keyword>
<organism evidence="11 12">
    <name type="scientific">Branchiostoma belcheri</name>
    <name type="common">Amphioxus</name>
    <dbReference type="NCBI Taxonomy" id="7741"/>
    <lineage>
        <taxon>Eukaryota</taxon>
        <taxon>Metazoa</taxon>
        <taxon>Chordata</taxon>
        <taxon>Cephalochordata</taxon>
        <taxon>Leptocardii</taxon>
        <taxon>Amphioxiformes</taxon>
        <taxon>Branchiostomatidae</taxon>
        <taxon>Branchiostoma</taxon>
    </lineage>
</organism>
<dbReference type="InterPro" id="IPR036734">
    <property type="entry name" value="Neur_chan_lig-bd_sf"/>
</dbReference>
<dbReference type="GO" id="GO:0034707">
    <property type="term" value="C:chloride channel complex"/>
    <property type="evidence" value="ECO:0007669"/>
    <property type="project" value="UniProtKB-KW"/>
</dbReference>
<feature type="transmembrane region" description="Helical" evidence="9">
    <location>
        <begin position="220"/>
        <end position="241"/>
    </location>
</feature>
<dbReference type="Gene3D" id="1.20.58.390">
    <property type="entry name" value="Neurotransmitter-gated ion-channel transmembrane domain"/>
    <property type="match status" value="1"/>
</dbReference>
<evidence type="ECO:0000256" key="8">
    <source>
        <dbReference type="ARBA" id="ARBA00023303"/>
    </source>
</evidence>
<name>A0A6P4ZK63_BRABE</name>
<evidence type="ECO:0000256" key="2">
    <source>
        <dbReference type="ARBA" id="ARBA00004236"/>
    </source>
</evidence>
<reference evidence="12" key="1">
    <citation type="submission" date="2025-08" db="UniProtKB">
        <authorList>
            <consortium name="RefSeq"/>
        </authorList>
    </citation>
    <scope>IDENTIFICATION</scope>
    <source>
        <tissue evidence="12">Gonad</tissue>
    </source>
</reference>
<keyword evidence="4" id="KW-1003">Cell membrane</keyword>
<dbReference type="RefSeq" id="XP_019641605.1">
    <property type="nucleotide sequence ID" value="XM_019786046.1"/>
</dbReference>
<keyword evidence="11" id="KW-1185">Reference proteome</keyword>
<keyword evidence="7" id="KW-0868">Chloride</keyword>
<dbReference type="GO" id="GO:0005886">
    <property type="term" value="C:plasma membrane"/>
    <property type="evidence" value="ECO:0007669"/>
    <property type="project" value="UniProtKB-SubCell"/>
</dbReference>
<dbReference type="OrthoDB" id="10045380at2759"/>
<sequence length="371" mass="41111">MAWVDARLRGLSTGWAPVPASFMWAPPLAFGTAVRRAADVSKKRKSGGRGGSDHDISMWLHPSGILFHRLTRTLYLTCVPRMARYPLDQQECSFKLHGYSGLYFPLHRPKNASSPGPVTTDMTAVVSQFELTGLDFQSSVQQIDNTEAACHLLTGKCAYSADHCTRMRRCSHGNECAVCKTYFGSCQYESNDCRKSNTSGLSEVATLEVRLQFSRRLQSHVFVTFLPTTAAVMTSWLGFWLHPQEINGRVSLGISTLLSLIIKSSNNDNPQTNLVRAYDVWMSGCLAMVMLALLETVLANFILSGGQLPGCPGLWQTSVEPKPRRSTAWVGDEEDTVHSAEKRAVKLDFCAKILFPVAFVAFLIGFFTYYA</sequence>
<dbReference type="InterPro" id="IPR036719">
    <property type="entry name" value="Neuro-gated_channel_TM_sf"/>
</dbReference>
<keyword evidence="6" id="KW-0869">Chloride channel</keyword>
<comment type="subcellular location">
    <subcellularLocation>
        <location evidence="2">Cell membrane</location>
    </subcellularLocation>
    <subcellularLocation>
        <location evidence="1">Membrane</location>
        <topology evidence="1">Multi-pass membrane protein</topology>
    </subcellularLocation>
</comment>
<feature type="domain" description="Neurotransmitter-gated ion-channel transmembrane" evidence="10">
    <location>
        <begin position="225"/>
        <end position="302"/>
    </location>
</feature>
<evidence type="ECO:0000256" key="9">
    <source>
        <dbReference type="SAM" id="Phobius"/>
    </source>
</evidence>
<keyword evidence="3" id="KW-0813">Transport</keyword>
<dbReference type="PRINTS" id="PR00253">
    <property type="entry name" value="GABAARECEPTR"/>
</dbReference>
<feature type="transmembrane region" description="Helical" evidence="9">
    <location>
        <begin position="280"/>
        <end position="303"/>
    </location>
</feature>
<dbReference type="SUPFAM" id="SSF63712">
    <property type="entry name" value="Nicotinic receptor ligand binding domain-like"/>
    <property type="match status" value="1"/>
</dbReference>
<dbReference type="Pfam" id="PF02932">
    <property type="entry name" value="Neur_chan_memb"/>
    <property type="match status" value="1"/>
</dbReference>
<dbReference type="CDD" id="cd19049">
    <property type="entry name" value="LGIC_TM_anion"/>
    <property type="match status" value="1"/>
</dbReference>
<dbReference type="GO" id="GO:0005254">
    <property type="term" value="F:chloride channel activity"/>
    <property type="evidence" value="ECO:0007669"/>
    <property type="project" value="UniProtKB-KW"/>
</dbReference>
<evidence type="ECO:0000313" key="12">
    <source>
        <dbReference type="RefSeq" id="XP_019641605.1"/>
    </source>
</evidence>
<evidence type="ECO:0000256" key="3">
    <source>
        <dbReference type="ARBA" id="ARBA00022448"/>
    </source>
</evidence>
<dbReference type="InterPro" id="IPR006028">
    <property type="entry name" value="GABAA/Glycine_rcpt"/>
</dbReference>
<evidence type="ECO:0000256" key="6">
    <source>
        <dbReference type="ARBA" id="ARBA00023173"/>
    </source>
</evidence>
<protein>
    <submittedName>
        <fullName evidence="12">Glycine receptor subunit beta-type 4-like</fullName>
    </submittedName>
</protein>
<dbReference type="Proteomes" id="UP000515135">
    <property type="component" value="Unplaced"/>
</dbReference>
<proteinExistence type="predicted"/>
<dbReference type="SUPFAM" id="SSF90112">
    <property type="entry name" value="Neurotransmitter-gated ion-channel transmembrane pore"/>
    <property type="match status" value="1"/>
</dbReference>
<gene>
    <name evidence="12" type="primary">LOC109483082</name>
</gene>
<dbReference type="KEGG" id="bbel:109483082"/>
<dbReference type="InterPro" id="IPR006201">
    <property type="entry name" value="Neur_channel"/>
</dbReference>
<keyword evidence="9" id="KW-1133">Transmembrane helix</keyword>
<evidence type="ECO:0000256" key="5">
    <source>
        <dbReference type="ARBA" id="ARBA00023065"/>
    </source>
</evidence>